<dbReference type="SUPFAM" id="SSF48452">
    <property type="entry name" value="TPR-like"/>
    <property type="match status" value="1"/>
</dbReference>
<evidence type="ECO:0000256" key="1">
    <source>
        <dbReference type="ARBA" id="ARBA00022723"/>
    </source>
</evidence>
<dbReference type="EMBL" id="QJNS01000074">
    <property type="protein sequence ID" value="RYO89354.1"/>
    <property type="molecule type" value="Genomic_DNA"/>
</dbReference>
<keyword evidence="2 4" id="KW-0863">Zinc-finger</keyword>
<proteinExistence type="predicted"/>
<organism evidence="7 8">
    <name type="scientific">Monosporascus cannonballus</name>
    <dbReference type="NCBI Taxonomy" id="155416"/>
    <lineage>
        <taxon>Eukaryota</taxon>
        <taxon>Fungi</taxon>
        <taxon>Dikarya</taxon>
        <taxon>Ascomycota</taxon>
        <taxon>Pezizomycotina</taxon>
        <taxon>Sordariomycetes</taxon>
        <taxon>Xylariomycetidae</taxon>
        <taxon>Xylariales</taxon>
        <taxon>Xylariales incertae sedis</taxon>
        <taxon>Monosporascus</taxon>
    </lineage>
</organism>
<dbReference type="PROSITE" id="PS50865">
    <property type="entry name" value="ZF_MYND_2"/>
    <property type="match status" value="1"/>
</dbReference>
<dbReference type="PROSITE" id="PS50005">
    <property type="entry name" value="TPR"/>
    <property type="match status" value="1"/>
</dbReference>
<name>A0ABY0HB31_9PEZI</name>
<sequence length="174" mass="18941">MRSGRLDESIALHLQALDLKLRAYPKLSIQTAITSNALGKTYLRAGRLEEAQESLLKALKARKDQTHGGLGLGPRLDAAATRENVAALREAQGDFEGASEMRLKGAANGEMLCGNYNCPKSMLPRDKLKTCQACTSVLYCDRECQAADWRSRHKPLCKAHTATISARPQTTGDA</sequence>
<evidence type="ECO:0000256" key="5">
    <source>
        <dbReference type="PROSITE-ProRule" id="PRU00339"/>
    </source>
</evidence>
<dbReference type="InterPro" id="IPR011990">
    <property type="entry name" value="TPR-like_helical_dom_sf"/>
</dbReference>
<comment type="caution">
    <text evidence="7">The sequence shown here is derived from an EMBL/GenBank/DDBJ whole genome shotgun (WGS) entry which is preliminary data.</text>
</comment>
<evidence type="ECO:0000256" key="3">
    <source>
        <dbReference type="ARBA" id="ARBA00022833"/>
    </source>
</evidence>
<dbReference type="SUPFAM" id="SSF144232">
    <property type="entry name" value="HIT/MYND zinc finger-like"/>
    <property type="match status" value="1"/>
</dbReference>
<dbReference type="Proteomes" id="UP000294003">
    <property type="component" value="Unassembled WGS sequence"/>
</dbReference>
<keyword evidence="5" id="KW-0802">TPR repeat</keyword>
<feature type="domain" description="MYND-type" evidence="6">
    <location>
        <begin position="115"/>
        <end position="157"/>
    </location>
</feature>
<dbReference type="Gene3D" id="6.10.140.2220">
    <property type="match status" value="1"/>
</dbReference>
<evidence type="ECO:0000256" key="4">
    <source>
        <dbReference type="PROSITE-ProRule" id="PRU00134"/>
    </source>
</evidence>
<keyword evidence="1" id="KW-0479">Metal-binding</keyword>
<evidence type="ECO:0000313" key="7">
    <source>
        <dbReference type="EMBL" id="RYO89354.1"/>
    </source>
</evidence>
<dbReference type="Pfam" id="PF13424">
    <property type="entry name" value="TPR_12"/>
    <property type="match status" value="1"/>
</dbReference>
<feature type="repeat" description="TPR" evidence="5">
    <location>
        <begin position="32"/>
        <end position="65"/>
    </location>
</feature>
<protein>
    <recommendedName>
        <fullName evidence="6">MYND-type domain-containing protein</fullName>
    </recommendedName>
</protein>
<evidence type="ECO:0000256" key="2">
    <source>
        <dbReference type="ARBA" id="ARBA00022771"/>
    </source>
</evidence>
<accession>A0ABY0HB31</accession>
<dbReference type="Pfam" id="PF01753">
    <property type="entry name" value="zf-MYND"/>
    <property type="match status" value="1"/>
</dbReference>
<reference evidence="7 8" key="1">
    <citation type="submission" date="2018-06" db="EMBL/GenBank/DDBJ databases">
        <title>Complete Genomes of Monosporascus.</title>
        <authorList>
            <person name="Robinson A.J."/>
            <person name="Natvig D.O."/>
        </authorList>
    </citation>
    <scope>NUCLEOTIDE SEQUENCE [LARGE SCALE GENOMIC DNA]</scope>
    <source>
        <strain evidence="7 8">CBS 609.92</strain>
    </source>
</reference>
<dbReference type="Gene3D" id="1.25.40.10">
    <property type="entry name" value="Tetratricopeptide repeat domain"/>
    <property type="match status" value="1"/>
</dbReference>
<dbReference type="InterPro" id="IPR002893">
    <property type="entry name" value="Znf_MYND"/>
</dbReference>
<keyword evidence="8" id="KW-1185">Reference proteome</keyword>
<evidence type="ECO:0000313" key="8">
    <source>
        <dbReference type="Proteomes" id="UP000294003"/>
    </source>
</evidence>
<evidence type="ECO:0000259" key="6">
    <source>
        <dbReference type="PROSITE" id="PS50865"/>
    </source>
</evidence>
<dbReference type="InterPro" id="IPR019734">
    <property type="entry name" value="TPR_rpt"/>
</dbReference>
<keyword evidence="3" id="KW-0862">Zinc</keyword>
<gene>
    <name evidence="7" type="ORF">DL762_003245</name>
</gene>